<dbReference type="Pfam" id="PF07589">
    <property type="entry name" value="PEP-CTERM"/>
    <property type="match status" value="1"/>
</dbReference>
<reference evidence="5" key="1">
    <citation type="submission" date="2015-07" db="EMBL/GenBank/DDBJ databases">
        <title>Genome Of Nitrogen-Fixing Cyanobacterium Nostoc piscinale CENA21 From Solimoes/Amazon River Floodplain Sediments And Comparative Genomics To Uncover Biosynthetic Natural Products Potential.</title>
        <authorList>
            <person name="Leao T.F."/>
            <person name="Leao P.N."/>
            <person name="Guimaraes P.I."/>
            <person name="de Melo A.G.C."/>
            <person name="Ramos R.T.J."/>
            <person name="Silva A."/>
            <person name="Fiore M.F."/>
            <person name="Schneider M.P.C."/>
        </authorList>
    </citation>
    <scope>NUCLEOTIDE SEQUENCE [LARGE SCALE GENOMIC DNA]</scope>
    <source>
        <strain evidence="5">CENA21</strain>
    </source>
</reference>
<evidence type="ECO:0000313" key="4">
    <source>
        <dbReference type="EMBL" id="ALF54674.1"/>
    </source>
</evidence>
<dbReference type="Proteomes" id="UP000062645">
    <property type="component" value="Chromosome"/>
</dbReference>
<dbReference type="PATRIC" id="fig|224013.5.peg.4902"/>
<dbReference type="NCBIfam" id="TIGR02595">
    <property type="entry name" value="PEP_CTERM"/>
    <property type="match status" value="1"/>
</dbReference>
<evidence type="ECO:0000313" key="5">
    <source>
        <dbReference type="Proteomes" id="UP000062645"/>
    </source>
</evidence>
<keyword evidence="5" id="KW-1185">Reference proteome</keyword>
<feature type="domain" description="Ice-binding protein C-terminal" evidence="2">
    <location>
        <begin position="262"/>
        <end position="286"/>
    </location>
</feature>
<evidence type="ECO:0000259" key="3">
    <source>
        <dbReference type="Pfam" id="PF13448"/>
    </source>
</evidence>
<dbReference type="InterPro" id="IPR013424">
    <property type="entry name" value="Ice-binding_C"/>
</dbReference>
<feature type="chain" id="PRO_5005802204" evidence="1">
    <location>
        <begin position="29"/>
        <end position="293"/>
    </location>
</feature>
<sequence length="293" mass="31517">MKSSLFTKLFAATTLVTGLWVSATPANAAPPPAPANTVNIKSRNEAPIEFKDNIQDFKDFVGKESRYLAPETIGAHKVDLSQLTLKYAHDTKVFFIGETAGGYRNRLDFQATYGDTVTTGKIFGDTSCSTKDSAFQNFKEFCANPNDALANKTQQDSPLNVGDWVSLGKFQAGTTLDFLLHSNDINGGISGKNQQGQTVKGVFGLNEATNPDGLQHVMTYVYKNFLVLGYEDLWGGGDKDYNDVVFAVDIGSRNASALTGVSVPEPSATLALVGIGAIGVLKTRRRSLKKANS</sequence>
<evidence type="ECO:0000256" key="1">
    <source>
        <dbReference type="SAM" id="SignalP"/>
    </source>
</evidence>
<protein>
    <submittedName>
        <fullName evidence="4">Exosortase</fullName>
    </submittedName>
</protein>
<reference evidence="4 5" key="2">
    <citation type="journal article" date="2016" name="Genome Announc.">
        <title>Draft Genome Sequence of the N2-Fixing Cyanobacterium Nostoc piscinale CENA21, Isolated from the Brazilian Amazon Floodplain.</title>
        <authorList>
            <person name="Leao T."/>
            <person name="Guimaraes P.I."/>
            <person name="de Melo A.G."/>
            <person name="Ramos R.T."/>
            <person name="Leao P.N."/>
            <person name="Silva A."/>
            <person name="Fiore M.F."/>
            <person name="Schneider M.P."/>
        </authorList>
    </citation>
    <scope>NUCLEOTIDE SEQUENCE [LARGE SCALE GENOMIC DNA]</scope>
    <source>
        <strain evidence="4 5">CENA21</strain>
    </source>
</reference>
<dbReference type="EMBL" id="CP012036">
    <property type="protein sequence ID" value="ALF54674.1"/>
    <property type="molecule type" value="Genomic_DNA"/>
</dbReference>
<accession>A0A0M4TMK6</accession>
<proteinExistence type="predicted"/>
<dbReference type="AlphaFoldDB" id="A0A0M4TMK6"/>
<evidence type="ECO:0000259" key="2">
    <source>
        <dbReference type="Pfam" id="PF07589"/>
    </source>
</evidence>
<dbReference type="Pfam" id="PF13448">
    <property type="entry name" value="DUF4114"/>
    <property type="match status" value="1"/>
</dbReference>
<name>A0A0M4TMK6_9NOSO</name>
<dbReference type="STRING" id="224013.ACX27_20490"/>
<gene>
    <name evidence="4" type="ORF">ACX27_20490</name>
</gene>
<organism evidence="4 5">
    <name type="scientific">Nostoc piscinale CENA21</name>
    <dbReference type="NCBI Taxonomy" id="224013"/>
    <lineage>
        <taxon>Bacteria</taxon>
        <taxon>Bacillati</taxon>
        <taxon>Cyanobacteriota</taxon>
        <taxon>Cyanophyceae</taxon>
        <taxon>Nostocales</taxon>
        <taxon>Nostocaceae</taxon>
        <taxon>Nostoc</taxon>
    </lineage>
</organism>
<dbReference type="KEGG" id="npz:ACX27_20490"/>
<feature type="domain" description="DUF4114" evidence="3">
    <location>
        <begin position="170"/>
        <end position="249"/>
    </location>
</feature>
<keyword evidence="1" id="KW-0732">Signal</keyword>
<dbReference type="RefSeq" id="WP_062295221.1">
    <property type="nucleotide sequence ID" value="NZ_CP012036.1"/>
</dbReference>
<feature type="signal peptide" evidence="1">
    <location>
        <begin position="1"/>
        <end position="28"/>
    </location>
</feature>
<dbReference type="InterPro" id="IPR025193">
    <property type="entry name" value="DUF4114"/>
</dbReference>
<dbReference type="OrthoDB" id="507489at2"/>